<reference evidence="3 4" key="1">
    <citation type="journal article" date="2013" name="PLoS ONE">
        <title>Genomic analysis of Melioribacter roseus, facultatively anaerobic organotrophic bacterium representing a novel deep lineage within Bacteriodetes/Chlorobi group.</title>
        <authorList>
            <person name="Kadnikov V.V."/>
            <person name="Mardanov A.V."/>
            <person name="Podosokorskaya O.A."/>
            <person name="Gavrilov S.N."/>
            <person name="Kublanov I.V."/>
            <person name="Beletsky A.V."/>
            <person name="Bonch-Osmolovskaya E.A."/>
            <person name="Ravin N.V."/>
        </authorList>
    </citation>
    <scope>NUCLEOTIDE SEQUENCE [LARGE SCALE GENOMIC DNA]</scope>
    <source>
        <strain evidence="4">JCM 17771 / P3M-2</strain>
    </source>
</reference>
<gene>
    <name evidence="3" type="ordered locus">MROS_0306</name>
</gene>
<dbReference type="CDD" id="cd03801">
    <property type="entry name" value="GT4_PimA-like"/>
    <property type="match status" value="1"/>
</dbReference>
<dbReference type="PANTHER" id="PTHR45947">
    <property type="entry name" value="SULFOQUINOVOSYL TRANSFERASE SQD2"/>
    <property type="match status" value="1"/>
</dbReference>
<dbReference type="STRING" id="1191523.MROS_0306"/>
<feature type="domain" description="Glycosyl transferase family 1" evidence="1">
    <location>
        <begin position="219"/>
        <end position="370"/>
    </location>
</feature>
<dbReference type="Pfam" id="PF13439">
    <property type="entry name" value="Glyco_transf_4"/>
    <property type="match status" value="1"/>
</dbReference>
<keyword evidence="3" id="KW-0808">Transferase</keyword>
<evidence type="ECO:0000313" key="4">
    <source>
        <dbReference type="Proteomes" id="UP000009011"/>
    </source>
</evidence>
<dbReference type="Pfam" id="PF00534">
    <property type="entry name" value="Glycos_transf_1"/>
    <property type="match status" value="1"/>
</dbReference>
<dbReference type="GO" id="GO:0016757">
    <property type="term" value="F:glycosyltransferase activity"/>
    <property type="evidence" value="ECO:0007669"/>
    <property type="project" value="InterPro"/>
</dbReference>
<protein>
    <submittedName>
        <fullName evidence="3">Group 1 family glycosyl transferase</fullName>
    </submittedName>
</protein>
<feature type="domain" description="Glycosyltransferase subfamily 4-like N-terminal" evidence="2">
    <location>
        <begin position="14"/>
        <end position="214"/>
    </location>
</feature>
<evidence type="ECO:0000313" key="3">
    <source>
        <dbReference type="EMBL" id="AFN73550.1"/>
    </source>
</evidence>
<evidence type="ECO:0000259" key="2">
    <source>
        <dbReference type="Pfam" id="PF13439"/>
    </source>
</evidence>
<evidence type="ECO:0000259" key="1">
    <source>
        <dbReference type="Pfam" id="PF00534"/>
    </source>
</evidence>
<sequence>MKILLCNKNYYHCGGVETLFLSTEKLLAEYGHTVIPFGLKSPENYESEYLKYFPSRPGKRLLKTLDSFYSIKSASALQRVIEKIKPDIAHIHNINGGLTFSILPVLKKNKIPIVATIHGFKYLCPVWEFYNRKHGVCEKCAGGKYYNCILYNCSARGLFRSILLAVDGYFRDAFLNFRKYFDYFLFVSFFTRKKFLNIFPEIENRADVLYNFTDNIENRITKPSKKNFLYVGRIEYAKGTDVLVEAFGEMGRLKLEIAGEGSLYILLKNSAKSNVKFLGRIGRGEIREKIIQSYFVIIASRVYENNPYAVIEAFASGRPVIAPDAGGIPEIVENGKNGFLYKANDINALTDSIYKAYALEEREYEKMCERALQTAKNKFNRTFHYEKLISVYEKILKAN</sequence>
<keyword evidence="4" id="KW-1185">Reference proteome</keyword>
<dbReference type="KEGG" id="mro:MROS_0306"/>
<organism evidence="3 4">
    <name type="scientific">Melioribacter roseus (strain DSM 23840 / JCM 17771 / VKM B-2668 / P3M-2)</name>
    <dbReference type="NCBI Taxonomy" id="1191523"/>
    <lineage>
        <taxon>Bacteria</taxon>
        <taxon>Pseudomonadati</taxon>
        <taxon>Ignavibacteriota</taxon>
        <taxon>Ignavibacteria</taxon>
        <taxon>Ignavibacteriales</taxon>
        <taxon>Melioribacteraceae</taxon>
        <taxon>Melioribacter</taxon>
    </lineage>
</organism>
<proteinExistence type="predicted"/>
<dbReference type="EMBL" id="CP003557">
    <property type="protein sequence ID" value="AFN73550.1"/>
    <property type="molecule type" value="Genomic_DNA"/>
</dbReference>
<dbReference type="SUPFAM" id="SSF53756">
    <property type="entry name" value="UDP-Glycosyltransferase/glycogen phosphorylase"/>
    <property type="match status" value="1"/>
</dbReference>
<dbReference type="HOGENOM" id="CLU_009583_35_0_10"/>
<accession>I6Z334</accession>
<dbReference type="AlphaFoldDB" id="I6Z334"/>
<dbReference type="Gene3D" id="3.40.50.2000">
    <property type="entry name" value="Glycogen Phosphorylase B"/>
    <property type="match status" value="2"/>
</dbReference>
<dbReference type="eggNOG" id="COG0438">
    <property type="taxonomic scope" value="Bacteria"/>
</dbReference>
<name>I6Z334_MELRP</name>
<dbReference type="PANTHER" id="PTHR45947:SF13">
    <property type="entry name" value="TRANSFERASE"/>
    <property type="match status" value="1"/>
</dbReference>
<dbReference type="InterPro" id="IPR001296">
    <property type="entry name" value="Glyco_trans_1"/>
</dbReference>
<dbReference type="OrthoDB" id="9790710at2"/>
<dbReference type="InterPro" id="IPR028098">
    <property type="entry name" value="Glyco_trans_4-like_N"/>
</dbReference>
<dbReference type="Proteomes" id="UP000009011">
    <property type="component" value="Chromosome"/>
</dbReference>
<dbReference type="InterPro" id="IPR050194">
    <property type="entry name" value="Glycosyltransferase_grp1"/>
</dbReference>